<evidence type="ECO:0000313" key="2">
    <source>
        <dbReference type="EMBL" id="AZN39219.1"/>
    </source>
</evidence>
<feature type="transmembrane region" description="Helical" evidence="1">
    <location>
        <begin position="136"/>
        <end position="158"/>
    </location>
</feature>
<evidence type="ECO:0000256" key="1">
    <source>
        <dbReference type="SAM" id="Phobius"/>
    </source>
</evidence>
<feature type="transmembrane region" description="Helical" evidence="1">
    <location>
        <begin position="89"/>
        <end position="108"/>
    </location>
</feature>
<reference evidence="3" key="1">
    <citation type="submission" date="2018-12" db="EMBL/GenBank/DDBJ databases">
        <title>Genome sequence of Peanibacillus sp.</title>
        <authorList>
            <person name="Subramani G."/>
            <person name="Srinivasan S."/>
            <person name="Kim M.K."/>
        </authorList>
    </citation>
    <scope>NUCLEOTIDE SEQUENCE [LARGE SCALE GENOMIC DNA]</scope>
    <source>
        <strain evidence="3">18JY67-1</strain>
    </source>
</reference>
<feature type="transmembrane region" description="Helical" evidence="1">
    <location>
        <begin position="12"/>
        <end position="39"/>
    </location>
</feature>
<protein>
    <recommendedName>
        <fullName evidence="4">DUF2269 family protein</fullName>
    </recommendedName>
</protein>
<feature type="transmembrane region" description="Helical" evidence="1">
    <location>
        <begin position="59"/>
        <end position="77"/>
    </location>
</feature>
<dbReference type="RefSeq" id="WP_126013517.1">
    <property type="nucleotide sequence ID" value="NZ_CP034437.1"/>
</dbReference>
<proteinExistence type="predicted"/>
<dbReference type="AlphaFoldDB" id="A0A3S9A0E1"/>
<keyword evidence="1" id="KW-1133">Transmembrane helix</keyword>
<accession>A0A3S9A0E1</accession>
<keyword evidence="3" id="KW-1185">Reference proteome</keyword>
<evidence type="ECO:0000313" key="3">
    <source>
        <dbReference type="Proteomes" id="UP000272528"/>
    </source>
</evidence>
<evidence type="ECO:0008006" key="4">
    <source>
        <dbReference type="Google" id="ProtNLM"/>
    </source>
</evidence>
<dbReference type="OrthoDB" id="156858at2"/>
<gene>
    <name evidence="2" type="ORF">EJC50_05725</name>
</gene>
<organism evidence="2 3">
    <name type="scientific">Paenibacillus albus</name>
    <dbReference type="NCBI Taxonomy" id="2495582"/>
    <lineage>
        <taxon>Bacteria</taxon>
        <taxon>Bacillati</taxon>
        <taxon>Bacillota</taxon>
        <taxon>Bacilli</taxon>
        <taxon>Bacillales</taxon>
        <taxon>Paenibacillaceae</taxon>
        <taxon>Paenibacillus</taxon>
    </lineage>
</organism>
<dbReference type="EMBL" id="CP034437">
    <property type="protein sequence ID" value="AZN39219.1"/>
    <property type="molecule type" value="Genomic_DNA"/>
</dbReference>
<keyword evidence="1" id="KW-0812">Transmembrane</keyword>
<sequence>MNKLSLTQRRIWLLLHILFASIMLGVQVVFIILALTASVTDNGSVLQACYYIMHLLSKSSVRASTIGATVTGIALSVQTSWGLFRYNWIIAKEVLTLLAIVIGLYGLYEWTLHGLTRIDAGGLSAWNASGFTVNHVSLWIGIIIQTVSLIVMYILSIWKPGGKRKSRI</sequence>
<keyword evidence="1" id="KW-0472">Membrane</keyword>
<dbReference type="Proteomes" id="UP000272528">
    <property type="component" value="Chromosome"/>
</dbReference>
<name>A0A3S9A0E1_9BACL</name>
<dbReference type="KEGG" id="palb:EJC50_05725"/>